<gene>
    <name evidence="3" type="ORF">EJB05_37381</name>
</gene>
<comment type="caution">
    <text evidence="3">The sequence shown here is derived from an EMBL/GenBank/DDBJ whole genome shotgun (WGS) entry which is preliminary data.</text>
</comment>
<dbReference type="Gramene" id="TVU13941">
    <property type="protein sequence ID" value="TVU13941"/>
    <property type="gene ID" value="EJB05_37381"/>
</dbReference>
<evidence type="ECO:0000259" key="2">
    <source>
        <dbReference type="Pfam" id="PF23635"/>
    </source>
</evidence>
<accession>A0A5J9TTB6</accession>
<name>A0A5J9TTB6_9POAL</name>
<feature type="region of interest" description="Disordered" evidence="1">
    <location>
        <begin position="1"/>
        <end position="20"/>
    </location>
</feature>
<feature type="non-terminal residue" evidence="3">
    <location>
        <position position="1"/>
    </location>
</feature>
<dbReference type="OrthoDB" id="669728at2759"/>
<evidence type="ECO:0000313" key="3">
    <source>
        <dbReference type="EMBL" id="TVU13941.1"/>
    </source>
</evidence>
<dbReference type="InterPro" id="IPR056594">
    <property type="entry name" value="AT5G49610-like_b-prop"/>
</dbReference>
<organism evidence="3 4">
    <name type="scientific">Eragrostis curvula</name>
    <name type="common">weeping love grass</name>
    <dbReference type="NCBI Taxonomy" id="38414"/>
    <lineage>
        <taxon>Eukaryota</taxon>
        <taxon>Viridiplantae</taxon>
        <taxon>Streptophyta</taxon>
        <taxon>Embryophyta</taxon>
        <taxon>Tracheophyta</taxon>
        <taxon>Spermatophyta</taxon>
        <taxon>Magnoliopsida</taxon>
        <taxon>Liliopsida</taxon>
        <taxon>Poales</taxon>
        <taxon>Poaceae</taxon>
        <taxon>PACMAD clade</taxon>
        <taxon>Chloridoideae</taxon>
        <taxon>Eragrostideae</taxon>
        <taxon>Eragrostidinae</taxon>
        <taxon>Eragrostis</taxon>
    </lineage>
</organism>
<sequence length="590" mass="66931">MASPQPLRRRRPPAKIQTPSHTTIHDLKDDLILEILIRLPSLSSLVRAALSCRAFLAAVRSSPSFRRRFRELHPPPLLGFFFESVGTDVPSFSPIRRRSDPDLAAAVRGADVFLTRLPYHDEASTGWEIADCSGGYLLLFNEATEQIAVYNPLTRALDLISFPPDEICDGHCGKFYYQDYFLLCSDEASGSFCVVCFCHDKSRVRAAIFSSGTKEWQILPWSTPAPGQPSRKKNWLLAGTQATGNLYFAHAKEAYMVVLDALTPNFSFIDLPEHLKGQGCLYKIGETKNGKLCMVSVIGFTLYIWFQRADSDGVEKWVVDDAIPLEHEILRATETSLDDHGDLQVSSILDGVVFFTTLRFDDHSPPSWFLSFCLETRKLEKLFCRTYDNFYYPYIMAWPPALLVHQEDNICISCIHNMVWLLAGTQATGNLYFAYAKEAYMVVLDALTPNISFIDLPEHLKGQGGLYKTGETKNGKLCMVSVIGFTLNIWFRRTDSDGLRSGWLIMRLEHEVLRATETSLDDHGDLKVWAILDGVVFFSSLRFGNPGPPRWFLSFCLETRKLEKLFYRTYDNFVYPYIMAWLASCFGVTM</sequence>
<dbReference type="AlphaFoldDB" id="A0A5J9TTB6"/>
<dbReference type="Pfam" id="PF23635">
    <property type="entry name" value="Beta-prop_AT5G49610-like"/>
    <property type="match status" value="2"/>
</dbReference>
<keyword evidence="4" id="KW-1185">Reference proteome</keyword>
<reference evidence="3 4" key="1">
    <citation type="journal article" date="2019" name="Sci. Rep.">
        <title>A high-quality genome of Eragrostis curvula grass provides insights into Poaceae evolution and supports new strategies to enhance forage quality.</title>
        <authorList>
            <person name="Carballo J."/>
            <person name="Santos B.A.C.M."/>
            <person name="Zappacosta D."/>
            <person name="Garbus I."/>
            <person name="Selva J.P."/>
            <person name="Gallo C.A."/>
            <person name="Diaz A."/>
            <person name="Albertini E."/>
            <person name="Caccamo M."/>
            <person name="Echenique V."/>
        </authorList>
    </citation>
    <scope>NUCLEOTIDE SEQUENCE [LARGE SCALE GENOMIC DNA]</scope>
    <source>
        <strain evidence="4">cv. Victoria</strain>
        <tissue evidence="3">Leaf</tissue>
    </source>
</reference>
<dbReference type="EMBL" id="RWGY01000031">
    <property type="protein sequence ID" value="TVU13941.1"/>
    <property type="molecule type" value="Genomic_DNA"/>
</dbReference>
<protein>
    <recommendedName>
        <fullName evidence="2">F-box protein AT5G49610-like beta-propeller domain-containing protein</fullName>
    </recommendedName>
</protein>
<dbReference type="Proteomes" id="UP000324897">
    <property type="component" value="Unassembled WGS sequence"/>
</dbReference>
<proteinExistence type="predicted"/>
<evidence type="ECO:0000313" key="4">
    <source>
        <dbReference type="Proteomes" id="UP000324897"/>
    </source>
</evidence>
<dbReference type="PANTHER" id="PTHR33207">
    <property type="entry name" value="F-BOX DOMAIN CONTAINING PROTEIN-RELATED"/>
    <property type="match status" value="1"/>
</dbReference>
<evidence type="ECO:0000256" key="1">
    <source>
        <dbReference type="SAM" id="MobiDB-lite"/>
    </source>
</evidence>
<dbReference type="SUPFAM" id="SSF81383">
    <property type="entry name" value="F-box domain"/>
    <property type="match status" value="1"/>
</dbReference>
<feature type="domain" description="F-box protein AT5G49610-like beta-propeller" evidence="2">
    <location>
        <begin position="426"/>
        <end position="507"/>
    </location>
</feature>
<dbReference type="InterPro" id="IPR036047">
    <property type="entry name" value="F-box-like_dom_sf"/>
</dbReference>
<feature type="domain" description="F-box protein AT5G49610-like beta-propeller" evidence="2">
    <location>
        <begin position="129"/>
        <end position="401"/>
    </location>
</feature>